<dbReference type="Proteomes" id="UP000004454">
    <property type="component" value="Unassembled WGS sequence"/>
</dbReference>
<name>A0A8E0FLA8_ECOLX</name>
<dbReference type="RefSeq" id="WP_000564324.1">
    <property type="nucleotide sequence ID" value="NZ_AEZJ02000027.1"/>
</dbReference>
<sequence>MIDALNGWCDHAHINEGIKKAGIMPAQKYKQDDKRLITEAS</sequence>
<dbReference type="EMBL" id="AEZJ02000027">
    <property type="protein sequence ID" value="EIG92296.1"/>
    <property type="molecule type" value="Genomic_DNA"/>
</dbReference>
<protein>
    <submittedName>
        <fullName evidence="1">Uncharacterized protein</fullName>
    </submittedName>
</protein>
<accession>A0A8E0FLA8</accession>
<comment type="caution">
    <text evidence="1">The sequence shown here is derived from an EMBL/GenBank/DDBJ whole genome shotgun (WGS) entry which is preliminary data.</text>
</comment>
<evidence type="ECO:0000313" key="1">
    <source>
        <dbReference type="EMBL" id="EIG92296.1"/>
    </source>
</evidence>
<evidence type="ECO:0000313" key="2">
    <source>
        <dbReference type="Proteomes" id="UP000004454"/>
    </source>
</evidence>
<proteinExistence type="predicted"/>
<organism evidence="1 2">
    <name type="scientific">Escherichia coli 97.0246</name>
    <dbReference type="NCBI Taxonomy" id="869670"/>
    <lineage>
        <taxon>Bacteria</taxon>
        <taxon>Pseudomonadati</taxon>
        <taxon>Pseudomonadota</taxon>
        <taxon>Gammaproteobacteria</taxon>
        <taxon>Enterobacterales</taxon>
        <taxon>Enterobacteriaceae</taxon>
        <taxon>Escherichia</taxon>
    </lineage>
</organism>
<dbReference type="AlphaFoldDB" id="A0A8E0FLA8"/>
<gene>
    <name evidence="1" type="ORF">EC970246_3430</name>
</gene>
<reference evidence="1 2" key="1">
    <citation type="submission" date="2011-12" db="EMBL/GenBank/DDBJ databases">
        <authorList>
            <person name="Brinkac L."/>
            <person name="Radune D."/>
            <person name="Sanka R."/>
            <person name="Selengut J."/>
            <person name="DebRoy C."/>
            <person name="Feng P."/>
            <person name="Fratamico P.M."/>
            <person name="Kapur V."/>
            <person name="Kariyawasam S."/>
            <person name="Losada L."/>
            <person name="Nierman W.C."/>
            <person name="Nelson K."/>
        </authorList>
    </citation>
    <scope>NUCLEOTIDE SEQUENCE [LARGE SCALE GENOMIC DNA]</scope>
    <source>
        <strain evidence="1 2">97.0246</strain>
    </source>
</reference>